<feature type="compositionally biased region" description="Basic and acidic residues" evidence="1">
    <location>
        <begin position="44"/>
        <end position="67"/>
    </location>
</feature>
<accession>A0A0L0G3Y9</accession>
<feature type="region of interest" description="Disordered" evidence="1">
    <location>
        <begin position="1"/>
        <end position="135"/>
    </location>
</feature>
<gene>
    <name evidence="2" type="ORF">SARC_03989</name>
</gene>
<evidence type="ECO:0000256" key="1">
    <source>
        <dbReference type="SAM" id="MobiDB-lite"/>
    </source>
</evidence>
<evidence type="ECO:0000313" key="3">
    <source>
        <dbReference type="Proteomes" id="UP000054560"/>
    </source>
</evidence>
<sequence length="224" mass="25199">MRLQKLGESFMRQFENSDDSADSDVGEDQAFIAKSGPQVGCARRSSDEIRGEHKDSDSESLSERESESENESESESESNSESDESRAVGDDESNSHTSGIKRRKSHAKGEEDTSPTCRRKVMGRATGFANNSQNTRTRVVSQKIQKRQPLVVDATGYGNMNNKFQETAMRKERQNFLSAKVSDVHTKVGREQKSMELGDKFSGNYLDWMEDVHKEVEKLGRCFP</sequence>
<keyword evidence="3" id="KW-1185">Reference proteome</keyword>
<name>A0A0L0G3Y9_9EUKA</name>
<protein>
    <submittedName>
        <fullName evidence="2">Uncharacterized protein</fullName>
    </submittedName>
</protein>
<dbReference type="RefSeq" id="XP_014157667.1">
    <property type="nucleotide sequence ID" value="XM_014302192.1"/>
</dbReference>
<dbReference type="EMBL" id="KQ241810">
    <property type="protein sequence ID" value="KNC83765.1"/>
    <property type="molecule type" value="Genomic_DNA"/>
</dbReference>
<dbReference type="Proteomes" id="UP000054560">
    <property type="component" value="Unassembled WGS sequence"/>
</dbReference>
<organism evidence="2 3">
    <name type="scientific">Sphaeroforma arctica JP610</name>
    <dbReference type="NCBI Taxonomy" id="667725"/>
    <lineage>
        <taxon>Eukaryota</taxon>
        <taxon>Ichthyosporea</taxon>
        <taxon>Ichthyophonida</taxon>
        <taxon>Sphaeroforma</taxon>
    </lineage>
</organism>
<reference evidence="2 3" key="1">
    <citation type="submission" date="2011-02" db="EMBL/GenBank/DDBJ databases">
        <title>The Genome Sequence of Sphaeroforma arctica JP610.</title>
        <authorList>
            <consortium name="The Broad Institute Genome Sequencing Platform"/>
            <person name="Russ C."/>
            <person name="Cuomo C."/>
            <person name="Young S.K."/>
            <person name="Zeng Q."/>
            <person name="Gargeya S."/>
            <person name="Alvarado L."/>
            <person name="Berlin A."/>
            <person name="Chapman S.B."/>
            <person name="Chen Z."/>
            <person name="Freedman E."/>
            <person name="Gellesch M."/>
            <person name="Goldberg J."/>
            <person name="Griggs A."/>
            <person name="Gujja S."/>
            <person name="Heilman E."/>
            <person name="Heiman D."/>
            <person name="Howarth C."/>
            <person name="Mehta T."/>
            <person name="Neiman D."/>
            <person name="Pearson M."/>
            <person name="Roberts A."/>
            <person name="Saif S."/>
            <person name="Shea T."/>
            <person name="Shenoy N."/>
            <person name="Sisk P."/>
            <person name="Stolte C."/>
            <person name="Sykes S."/>
            <person name="White J."/>
            <person name="Yandava C."/>
            <person name="Burger G."/>
            <person name="Gray M.W."/>
            <person name="Holland P.W.H."/>
            <person name="King N."/>
            <person name="Lang F.B.F."/>
            <person name="Roger A.J."/>
            <person name="Ruiz-Trillo I."/>
            <person name="Haas B."/>
            <person name="Nusbaum C."/>
            <person name="Birren B."/>
        </authorList>
    </citation>
    <scope>NUCLEOTIDE SEQUENCE [LARGE SCALE GENOMIC DNA]</scope>
    <source>
        <strain evidence="2 3">JP610</strain>
    </source>
</reference>
<dbReference type="AlphaFoldDB" id="A0A0L0G3Y9"/>
<evidence type="ECO:0000313" key="2">
    <source>
        <dbReference type="EMBL" id="KNC83765.1"/>
    </source>
</evidence>
<feature type="compositionally biased region" description="Acidic residues" evidence="1">
    <location>
        <begin position="16"/>
        <end position="27"/>
    </location>
</feature>
<proteinExistence type="predicted"/>
<dbReference type="GeneID" id="25904493"/>
<feature type="compositionally biased region" description="Acidic residues" evidence="1">
    <location>
        <begin position="68"/>
        <end position="82"/>
    </location>
</feature>